<dbReference type="InterPro" id="IPR003593">
    <property type="entry name" value="AAA+_ATPase"/>
</dbReference>
<dbReference type="SMART" id="SM00382">
    <property type="entry name" value="AAA"/>
    <property type="match status" value="1"/>
</dbReference>
<accession>A0A317C9M7</accession>
<dbReference type="PANTHER" id="PTHR32071:SF91">
    <property type="entry name" value="TUNGSTATE-RESPONSIVE TWO COMPONENT SIGMA54-DEPENDENT SIGNAL TRANSDUCTION SYSTEM RESPONSE REGULATOR FIS FAMILY"/>
    <property type="match status" value="1"/>
</dbReference>
<dbReference type="InterPro" id="IPR002197">
    <property type="entry name" value="HTH_Fis"/>
</dbReference>
<dbReference type="CDD" id="cd00009">
    <property type="entry name" value="AAA"/>
    <property type="match status" value="1"/>
</dbReference>
<dbReference type="InterPro" id="IPR009057">
    <property type="entry name" value="Homeodomain-like_sf"/>
</dbReference>
<dbReference type="AlphaFoldDB" id="A0A317C9M7"/>
<dbReference type="Pfam" id="PF00072">
    <property type="entry name" value="Response_reg"/>
    <property type="match status" value="1"/>
</dbReference>
<evidence type="ECO:0000259" key="6">
    <source>
        <dbReference type="PROSITE" id="PS50045"/>
    </source>
</evidence>
<dbReference type="InterPro" id="IPR027417">
    <property type="entry name" value="P-loop_NTPase"/>
</dbReference>
<dbReference type="InterPro" id="IPR001789">
    <property type="entry name" value="Sig_transdc_resp-reg_receiver"/>
</dbReference>
<keyword evidence="1" id="KW-0547">Nucleotide-binding</keyword>
<dbReference type="InterPro" id="IPR058031">
    <property type="entry name" value="AAA_lid_NorR"/>
</dbReference>
<name>A0A317C9M7_9GAMM</name>
<dbReference type="Pfam" id="PF25601">
    <property type="entry name" value="AAA_lid_14"/>
    <property type="match status" value="1"/>
</dbReference>
<dbReference type="PANTHER" id="PTHR32071">
    <property type="entry name" value="TRANSCRIPTIONAL REGULATORY PROTEIN"/>
    <property type="match status" value="1"/>
</dbReference>
<dbReference type="SUPFAM" id="SSF52172">
    <property type="entry name" value="CheY-like"/>
    <property type="match status" value="1"/>
</dbReference>
<dbReference type="Pfam" id="PF00158">
    <property type="entry name" value="Sigma54_activat"/>
    <property type="match status" value="1"/>
</dbReference>
<dbReference type="InterPro" id="IPR011006">
    <property type="entry name" value="CheY-like_superfamily"/>
</dbReference>
<dbReference type="InterPro" id="IPR025944">
    <property type="entry name" value="Sigma_54_int_dom_CS"/>
</dbReference>
<dbReference type="Proteomes" id="UP000245539">
    <property type="component" value="Unassembled WGS sequence"/>
</dbReference>
<gene>
    <name evidence="8" type="ORF">DKW60_15630</name>
</gene>
<comment type="caution">
    <text evidence="8">The sequence shown here is derived from an EMBL/GenBank/DDBJ whole genome shotgun (WGS) entry which is preliminary data.</text>
</comment>
<dbReference type="Gene3D" id="1.10.8.60">
    <property type="match status" value="1"/>
</dbReference>
<evidence type="ECO:0000256" key="4">
    <source>
        <dbReference type="ARBA" id="ARBA00023163"/>
    </source>
</evidence>
<sequence>MKSILIIDDEPGILSFLQRGLGKYAGMLETAGDLNMANELISRCHFDLIVSDIRLPDGSGVEWLSKIREDGNQTPVIFMTAYADLATAIEALRVGAVDFLMKPFRLEQIQSSVDRCLHYEQLRRENYVFRRQVEQDFDVNNMIGESQELVNICQIIKHVAPMPSTVLIEGESGTGKELAARAVHNLSQRTGNFVSINCGAMSAELLESELFGHVKGAFTGAHQAREGLFTFAKEGTLFLDEIGEMPMTMQVHLLRVLEEHSIRPVGSNIETKVDVRILAATNRNLANAVKEGKFREDLYYRLNVLSIRMPPLRKRRGDLALLGHHFAEKLSVELGVAKPVLSKTELQRLSEYHWPGNVRELKNVIERSLLLGVLPSQCIAGFVSQTDQQSDPIEEEDALLLEQVEKKHILKVLAMEDGNKSAASRVLGVSRKTMERKLKAWGLFE</sequence>
<dbReference type="GO" id="GO:0000160">
    <property type="term" value="P:phosphorelay signal transduction system"/>
    <property type="evidence" value="ECO:0007669"/>
    <property type="project" value="InterPro"/>
</dbReference>
<evidence type="ECO:0000256" key="1">
    <source>
        <dbReference type="ARBA" id="ARBA00022741"/>
    </source>
</evidence>
<evidence type="ECO:0000313" key="9">
    <source>
        <dbReference type="Proteomes" id="UP000245539"/>
    </source>
</evidence>
<feature type="modified residue" description="4-aspartylphosphate" evidence="5">
    <location>
        <position position="52"/>
    </location>
</feature>
<dbReference type="RefSeq" id="WP_109838598.1">
    <property type="nucleotide sequence ID" value="NZ_QGKM01000050.1"/>
</dbReference>
<dbReference type="GO" id="GO:0006355">
    <property type="term" value="P:regulation of DNA-templated transcription"/>
    <property type="evidence" value="ECO:0007669"/>
    <property type="project" value="InterPro"/>
</dbReference>
<dbReference type="EMBL" id="QGKM01000050">
    <property type="protein sequence ID" value="PWQ95067.1"/>
    <property type="molecule type" value="Genomic_DNA"/>
</dbReference>
<dbReference type="SUPFAM" id="SSF46689">
    <property type="entry name" value="Homeodomain-like"/>
    <property type="match status" value="1"/>
</dbReference>
<dbReference type="PRINTS" id="PR01590">
    <property type="entry name" value="HTHFIS"/>
</dbReference>
<keyword evidence="2" id="KW-0067">ATP-binding</keyword>
<evidence type="ECO:0000256" key="5">
    <source>
        <dbReference type="PROSITE-ProRule" id="PRU00169"/>
    </source>
</evidence>
<keyword evidence="5" id="KW-0597">Phosphoprotein</keyword>
<organism evidence="8 9">
    <name type="scientific">Leucothrix pacifica</name>
    <dbReference type="NCBI Taxonomy" id="1247513"/>
    <lineage>
        <taxon>Bacteria</taxon>
        <taxon>Pseudomonadati</taxon>
        <taxon>Pseudomonadota</taxon>
        <taxon>Gammaproteobacteria</taxon>
        <taxon>Thiotrichales</taxon>
        <taxon>Thiotrichaceae</taxon>
        <taxon>Leucothrix</taxon>
    </lineage>
</organism>
<keyword evidence="9" id="KW-1185">Reference proteome</keyword>
<dbReference type="OrthoDB" id="9804019at2"/>
<dbReference type="SMART" id="SM00448">
    <property type="entry name" value="REC"/>
    <property type="match status" value="1"/>
</dbReference>
<feature type="domain" description="Sigma-54 factor interaction" evidence="6">
    <location>
        <begin position="142"/>
        <end position="370"/>
    </location>
</feature>
<keyword evidence="4" id="KW-0804">Transcription</keyword>
<dbReference type="PROSITE" id="PS00688">
    <property type="entry name" value="SIGMA54_INTERACT_3"/>
    <property type="match status" value="1"/>
</dbReference>
<evidence type="ECO:0000256" key="2">
    <source>
        <dbReference type="ARBA" id="ARBA00022840"/>
    </source>
</evidence>
<proteinExistence type="predicted"/>
<dbReference type="Gene3D" id="3.40.50.2300">
    <property type="match status" value="1"/>
</dbReference>
<dbReference type="InterPro" id="IPR002078">
    <property type="entry name" value="Sigma_54_int"/>
</dbReference>
<dbReference type="Pfam" id="PF02954">
    <property type="entry name" value="HTH_8"/>
    <property type="match status" value="1"/>
</dbReference>
<evidence type="ECO:0000313" key="8">
    <source>
        <dbReference type="EMBL" id="PWQ95067.1"/>
    </source>
</evidence>
<evidence type="ECO:0000256" key="3">
    <source>
        <dbReference type="ARBA" id="ARBA00023015"/>
    </source>
</evidence>
<dbReference type="GO" id="GO:0005524">
    <property type="term" value="F:ATP binding"/>
    <property type="evidence" value="ECO:0007669"/>
    <property type="project" value="UniProtKB-KW"/>
</dbReference>
<dbReference type="GO" id="GO:0043565">
    <property type="term" value="F:sequence-specific DNA binding"/>
    <property type="evidence" value="ECO:0007669"/>
    <property type="project" value="InterPro"/>
</dbReference>
<dbReference type="PROSITE" id="PS50045">
    <property type="entry name" value="SIGMA54_INTERACT_4"/>
    <property type="match status" value="1"/>
</dbReference>
<dbReference type="FunFam" id="3.40.50.300:FF:000006">
    <property type="entry name" value="DNA-binding transcriptional regulator NtrC"/>
    <property type="match status" value="1"/>
</dbReference>
<feature type="domain" description="Response regulatory" evidence="7">
    <location>
        <begin position="3"/>
        <end position="117"/>
    </location>
</feature>
<dbReference type="Gene3D" id="1.10.10.60">
    <property type="entry name" value="Homeodomain-like"/>
    <property type="match status" value="1"/>
</dbReference>
<dbReference type="CDD" id="cd00156">
    <property type="entry name" value="REC"/>
    <property type="match status" value="1"/>
</dbReference>
<dbReference type="Gene3D" id="3.40.50.300">
    <property type="entry name" value="P-loop containing nucleotide triphosphate hydrolases"/>
    <property type="match status" value="1"/>
</dbReference>
<dbReference type="PROSITE" id="PS50110">
    <property type="entry name" value="RESPONSE_REGULATORY"/>
    <property type="match status" value="1"/>
</dbReference>
<reference evidence="8 9" key="1">
    <citation type="submission" date="2018-05" db="EMBL/GenBank/DDBJ databases">
        <title>Leucothrix arctica sp. nov., isolated from Arctic seawater.</title>
        <authorList>
            <person name="Choi A."/>
            <person name="Baek K."/>
        </authorList>
    </citation>
    <scope>NUCLEOTIDE SEQUENCE [LARGE SCALE GENOMIC DNA]</scope>
    <source>
        <strain evidence="8 9">JCM 18388</strain>
    </source>
</reference>
<protein>
    <submittedName>
        <fullName evidence="8">Sigma-54-dependent Fis family transcriptional regulator</fullName>
    </submittedName>
</protein>
<keyword evidence="3" id="KW-0805">Transcription regulation</keyword>
<evidence type="ECO:0000259" key="7">
    <source>
        <dbReference type="PROSITE" id="PS50110"/>
    </source>
</evidence>
<dbReference type="SUPFAM" id="SSF52540">
    <property type="entry name" value="P-loop containing nucleoside triphosphate hydrolases"/>
    <property type="match status" value="1"/>
</dbReference>